<dbReference type="EMBL" id="RCZI01000002">
    <property type="protein sequence ID" value="TPG28431.1"/>
    <property type="molecule type" value="Genomic_DNA"/>
</dbReference>
<feature type="domain" description="CNP1-like uncharacterised" evidence="1">
    <location>
        <begin position="43"/>
        <end position="174"/>
    </location>
</feature>
<proteinExistence type="predicted"/>
<dbReference type="Proteomes" id="UP000319212">
    <property type="component" value="Unassembled WGS sequence"/>
</dbReference>
<comment type="caution">
    <text evidence="2">The sequence shown here is derived from an EMBL/GenBank/DDBJ whole genome shotgun (WGS) entry which is preliminary data.</text>
</comment>
<sequence length="181" mass="19546">MPLLPATPLLSSTRPMRRASRAFVFACVLGSLGGGAVGQIFQGPDWKESDTPPPPAFDERRLVPIEMPSYMTLRFGVDPNTIVITDDGLVRYVVVASNKAGGATNAFYEGVRCATGEMKSYARSSGAGWEIVPNPDWKRMALMNSGYTHALASQGLCRSGAPRASVGEMVRRLKNPVQELE</sequence>
<evidence type="ECO:0000313" key="3">
    <source>
        <dbReference type="Proteomes" id="UP000319212"/>
    </source>
</evidence>
<accession>A0A502DVT1</accession>
<dbReference type="AlphaFoldDB" id="A0A502DVT1"/>
<protein>
    <recommendedName>
        <fullName evidence="1">CNP1-like uncharacterized domain-containing protein</fullName>
    </recommendedName>
</protein>
<reference evidence="2 3" key="1">
    <citation type="journal article" date="2019" name="Environ. Microbiol.">
        <title>Species interactions and distinct microbial communities in high Arctic permafrost affected cryosols are associated with the CH4 and CO2 gas fluxes.</title>
        <authorList>
            <person name="Altshuler I."/>
            <person name="Hamel J."/>
            <person name="Turney S."/>
            <person name="Magnuson E."/>
            <person name="Levesque R."/>
            <person name="Greer C."/>
            <person name="Whyte L.G."/>
        </authorList>
    </citation>
    <scope>NUCLEOTIDE SEQUENCE [LARGE SCALE GENOMIC DNA]</scope>
    <source>
        <strain evidence="2 3">S06.C</strain>
    </source>
</reference>
<evidence type="ECO:0000259" key="1">
    <source>
        <dbReference type="Pfam" id="PF08750"/>
    </source>
</evidence>
<name>A0A502DVT1_9BURK</name>
<evidence type="ECO:0000313" key="2">
    <source>
        <dbReference type="EMBL" id="TPG28431.1"/>
    </source>
</evidence>
<dbReference type="Pfam" id="PF08750">
    <property type="entry name" value="CNP1"/>
    <property type="match status" value="1"/>
</dbReference>
<dbReference type="InterPro" id="IPR014861">
    <property type="entry name" value="CNP1-like_dom"/>
</dbReference>
<gene>
    <name evidence="2" type="ORF">EAH82_06360</name>
</gene>
<organism evidence="2 3">
    <name type="scientific">Variovorax guangxiensis</name>
    <dbReference type="NCBI Taxonomy" id="1775474"/>
    <lineage>
        <taxon>Bacteria</taxon>
        <taxon>Pseudomonadati</taxon>
        <taxon>Pseudomonadota</taxon>
        <taxon>Betaproteobacteria</taxon>
        <taxon>Burkholderiales</taxon>
        <taxon>Comamonadaceae</taxon>
        <taxon>Variovorax</taxon>
    </lineage>
</organism>
<dbReference type="OrthoDB" id="7066954at2"/>